<gene>
    <name evidence="1" type="ORF">CWATWH0402_1567</name>
</gene>
<protein>
    <submittedName>
        <fullName evidence="1">Uncharacterized protein</fullName>
    </submittedName>
</protein>
<comment type="caution">
    <text evidence="1">The sequence shown here is derived from an EMBL/GenBank/DDBJ whole genome shotgun (WGS) entry which is preliminary data.</text>
</comment>
<dbReference type="AlphaFoldDB" id="T2JKH9"/>
<organism evidence="1 2">
    <name type="scientific">Crocosphaera watsonii WH 0402</name>
    <dbReference type="NCBI Taxonomy" id="1284629"/>
    <lineage>
        <taxon>Bacteria</taxon>
        <taxon>Bacillati</taxon>
        <taxon>Cyanobacteriota</taxon>
        <taxon>Cyanophyceae</taxon>
        <taxon>Oscillatoriophycideae</taxon>
        <taxon>Chroococcales</taxon>
        <taxon>Aphanothecaceae</taxon>
        <taxon>Crocosphaera</taxon>
    </lineage>
</organism>
<reference evidence="1 2" key="2">
    <citation type="submission" date="2013-09" db="EMBL/GenBank/DDBJ databases">
        <title>Whole genome comparison of six Crocosphaera watsonii strains with differing phenotypes.</title>
        <authorList>
            <person name="Bench S.R."/>
            <person name="Heller P."/>
            <person name="Frank I."/>
            <person name="Arciniega M."/>
            <person name="Shilova I.N."/>
            <person name="Zehr J.P."/>
        </authorList>
    </citation>
    <scope>NUCLEOTIDE SEQUENCE [LARGE SCALE GENOMIC DNA]</scope>
    <source>
        <strain evidence="1 2">WH 0402</strain>
    </source>
</reference>
<dbReference type="EMBL" id="CAQN01000217">
    <property type="protein sequence ID" value="CCQ65569.1"/>
    <property type="molecule type" value="Genomic_DNA"/>
</dbReference>
<proteinExistence type="predicted"/>
<accession>T2JKH9</accession>
<evidence type="ECO:0000313" key="2">
    <source>
        <dbReference type="Proteomes" id="UP000018130"/>
    </source>
</evidence>
<name>T2JKH9_CROWT</name>
<dbReference type="Proteomes" id="UP000018130">
    <property type="component" value="Unassembled WGS sequence"/>
</dbReference>
<reference evidence="1 2" key="1">
    <citation type="submission" date="2013-01" db="EMBL/GenBank/DDBJ databases">
        <authorList>
            <person name="Bench S."/>
        </authorList>
    </citation>
    <scope>NUCLEOTIDE SEQUENCE [LARGE SCALE GENOMIC DNA]</scope>
    <source>
        <strain evidence="1 2">WH 0402</strain>
    </source>
</reference>
<sequence length="52" mass="6299">MGRYPFLYKDCLLNNYSVQQYIDFIGAFKRSQQKSFNKKLHKTIVLQKQKLK</sequence>
<evidence type="ECO:0000313" key="1">
    <source>
        <dbReference type="EMBL" id="CCQ65569.1"/>
    </source>
</evidence>